<keyword evidence="3" id="KW-1185">Reference proteome</keyword>
<evidence type="ECO:0000313" key="2">
    <source>
        <dbReference type="EMBL" id="KAK8881838.1"/>
    </source>
</evidence>
<organism evidence="2 3">
    <name type="scientific">Tritrichomonas musculus</name>
    <dbReference type="NCBI Taxonomy" id="1915356"/>
    <lineage>
        <taxon>Eukaryota</taxon>
        <taxon>Metamonada</taxon>
        <taxon>Parabasalia</taxon>
        <taxon>Tritrichomonadida</taxon>
        <taxon>Tritrichomonadidae</taxon>
        <taxon>Tritrichomonas</taxon>
    </lineage>
</organism>
<accession>A0ABR2JTQ8</accession>
<protein>
    <recommendedName>
        <fullName evidence="1">Glycosyl hydrolase family 13 catalytic domain-containing protein</fullName>
    </recommendedName>
</protein>
<dbReference type="InterPro" id="IPR017853">
    <property type="entry name" value="GH"/>
</dbReference>
<dbReference type="PANTHER" id="PTHR47786">
    <property type="entry name" value="ALPHA-1,4-GLUCAN:MALTOSE-1-PHOSPHATE MALTOSYLTRANSFERASE"/>
    <property type="match status" value="1"/>
</dbReference>
<dbReference type="InterPro" id="IPR006047">
    <property type="entry name" value="GH13_cat_dom"/>
</dbReference>
<dbReference type="PANTHER" id="PTHR47786:SF2">
    <property type="entry name" value="GLYCOSYL HYDROLASE FAMILY 13 CATALYTIC DOMAIN-CONTAINING PROTEIN"/>
    <property type="match status" value="1"/>
</dbReference>
<evidence type="ECO:0000259" key="1">
    <source>
        <dbReference type="SMART" id="SM00642"/>
    </source>
</evidence>
<dbReference type="SMART" id="SM00642">
    <property type="entry name" value="Aamy"/>
    <property type="match status" value="1"/>
</dbReference>
<dbReference type="Pfam" id="PF00128">
    <property type="entry name" value="Alpha-amylase"/>
    <property type="match status" value="1"/>
</dbReference>
<dbReference type="SUPFAM" id="SSF51445">
    <property type="entry name" value="(Trans)glycosidases"/>
    <property type="match status" value="1"/>
</dbReference>
<gene>
    <name evidence="2" type="ORF">M9Y10_044474</name>
</gene>
<dbReference type="Proteomes" id="UP001470230">
    <property type="component" value="Unassembled WGS sequence"/>
</dbReference>
<dbReference type="Gene3D" id="3.20.20.80">
    <property type="entry name" value="Glycosidases"/>
    <property type="match status" value="1"/>
</dbReference>
<comment type="caution">
    <text evidence="2">The sequence shown here is derived from an EMBL/GenBank/DDBJ whole genome shotgun (WGS) entry which is preliminary data.</text>
</comment>
<proteinExistence type="predicted"/>
<sequence>MISFILLSQFAISLQPPTSLYEITTRPYLYLLSQKLNKQCKLRDIPEEEFDSWKEKGFEWVWFMGIWKLGESGLRHDQEDADCRRGYDENCPGWTRDDVIGSPYAIVEYTVNPEIGTIEDVKWIREQLHKRGIKLMLDFVPNHSAFEAPEISTNKNFYIYTNKRPLPSTNRFAPNGIAYGTEGGSSPWTDVAQYNYFDMSFRNHQVSVLKFIASVADGVRCDMSHCVINSVFEDCWREELKELKYETPKTEFWTDAIAAVKSEYPRFIFLAESYHDHEPELVNFGFDYAYDKIPYDKLRDGQTQEFIQQISSRSRDYKSHGCFFTENHDERRAVAVFGNIQKANAAAACLLTLPGMRFFNQEQWNGPRNKIDVHLRRANSEDPNAECIQFYNKLFDILKLNCMKNGEFTQLNVEGATIPAWSYALENERILVTVNYNPVRSGGWVRLPYAPNGEIIALKEMISGITYYRNGEEARSKGLLVVLDPYQVQIFKY</sequence>
<evidence type="ECO:0000313" key="3">
    <source>
        <dbReference type="Proteomes" id="UP001470230"/>
    </source>
</evidence>
<dbReference type="EMBL" id="JAPFFF010000009">
    <property type="protein sequence ID" value="KAK8881838.1"/>
    <property type="molecule type" value="Genomic_DNA"/>
</dbReference>
<name>A0ABR2JTQ8_9EUKA</name>
<reference evidence="2 3" key="1">
    <citation type="submission" date="2024-04" db="EMBL/GenBank/DDBJ databases">
        <title>Tritrichomonas musculus Genome.</title>
        <authorList>
            <person name="Alves-Ferreira E."/>
            <person name="Grigg M."/>
            <person name="Lorenzi H."/>
            <person name="Galac M."/>
        </authorList>
    </citation>
    <scope>NUCLEOTIDE SEQUENCE [LARGE SCALE GENOMIC DNA]</scope>
    <source>
        <strain evidence="2 3">EAF2021</strain>
    </source>
</reference>
<feature type="domain" description="Glycosyl hydrolase family 13 catalytic" evidence="1">
    <location>
        <begin position="80"/>
        <end position="398"/>
    </location>
</feature>